<reference evidence="2 3" key="1">
    <citation type="submission" date="2019-09" db="EMBL/GenBank/DDBJ databases">
        <authorList>
            <person name="Geng P."/>
            <person name="Wan X."/>
            <person name="Zhou G."/>
            <person name="Yuan Z."/>
            <person name="Hu X."/>
        </authorList>
    </citation>
    <scope>NUCLEOTIDE SEQUENCE [LARGE SCALE GENOMIC DNA]</scope>
    <source>
        <strain evidence="2 3">EFR-4</strain>
    </source>
</reference>
<name>A0A5M9GG99_9BACI</name>
<evidence type="ECO:0000313" key="2">
    <source>
        <dbReference type="EMBL" id="KAA8473270.1"/>
    </source>
</evidence>
<keyword evidence="1" id="KW-0812">Transmembrane</keyword>
<keyword evidence="1" id="KW-0472">Membrane</keyword>
<dbReference type="Proteomes" id="UP000325411">
    <property type="component" value="Unassembled WGS sequence"/>
</dbReference>
<dbReference type="Pfam" id="PF19597">
    <property type="entry name" value="TrbL_4"/>
    <property type="match status" value="1"/>
</dbReference>
<feature type="transmembrane region" description="Helical" evidence="1">
    <location>
        <begin position="35"/>
        <end position="53"/>
    </location>
</feature>
<feature type="transmembrane region" description="Helical" evidence="1">
    <location>
        <begin position="273"/>
        <end position="296"/>
    </location>
</feature>
<protein>
    <recommendedName>
        <fullName evidence="4">Conjugal transfer protein TraL</fullName>
    </recommendedName>
</protein>
<organism evidence="2 3">
    <name type="scientific">Bacillus paranthracis</name>
    <dbReference type="NCBI Taxonomy" id="2026186"/>
    <lineage>
        <taxon>Bacteria</taxon>
        <taxon>Bacillati</taxon>
        <taxon>Bacillota</taxon>
        <taxon>Bacilli</taxon>
        <taxon>Bacillales</taxon>
        <taxon>Bacillaceae</taxon>
        <taxon>Bacillus</taxon>
        <taxon>Bacillus cereus group</taxon>
    </lineage>
</organism>
<feature type="transmembrane region" description="Helical" evidence="1">
    <location>
        <begin position="303"/>
        <end position="323"/>
    </location>
</feature>
<feature type="transmembrane region" description="Helical" evidence="1">
    <location>
        <begin position="217"/>
        <end position="235"/>
    </location>
</feature>
<keyword evidence="1" id="KW-1133">Transmembrane helix</keyword>
<dbReference type="EMBL" id="VXCE01000042">
    <property type="protein sequence ID" value="KAA8473270.1"/>
    <property type="molecule type" value="Genomic_DNA"/>
</dbReference>
<evidence type="ECO:0008006" key="4">
    <source>
        <dbReference type="Google" id="ProtNLM"/>
    </source>
</evidence>
<dbReference type="InterPro" id="IPR046084">
    <property type="entry name" value="TrbL_4"/>
</dbReference>
<gene>
    <name evidence="2" type="ORF">FYW06_27840</name>
</gene>
<dbReference type="AlphaFoldDB" id="A0A5M9GG99"/>
<evidence type="ECO:0000313" key="3">
    <source>
        <dbReference type="Proteomes" id="UP000325411"/>
    </source>
</evidence>
<accession>A0A5M9GG99</accession>
<comment type="caution">
    <text evidence="2">The sequence shown here is derived from an EMBL/GenBank/DDBJ whole genome shotgun (WGS) entry which is preliminary data.</text>
</comment>
<evidence type="ECO:0000256" key="1">
    <source>
        <dbReference type="SAM" id="Phobius"/>
    </source>
</evidence>
<proteinExistence type="predicted"/>
<sequence>MALEFIQQQIKKLGNKINIFCMKYFSNQLSRSSKFIITIVLGLIVTMSFMGISDGVGFAEEKKEEAPKIEKMGDRTCGVNPGCHFEDWIANLAQGAIAESVKLLKSFIVEPNTIIHNDVIGSYFYYIRNFSWTLMLVFFVYKTIEILAINSQDPEDLKRLIRKVIVTGCLAGALSKGFEWLLEMNNMIVKGLTQTDLNFNNFIVNTPLSKIEANTYIALYVILLLFMGILFLILAFQQTIRFGELAAAFLLGPIAVASNLNDEFNYFNSWLRNLYAVIFTQAIQIFLVVVMVRMFAQADLTDIKTVFAAAAMMFVIVKMPAVVKEYMYTSGSGRAATGMAVGAGATVGKQVIRKYMSR</sequence>
<feature type="transmembrane region" description="Helical" evidence="1">
    <location>
        <begin position="242"/>
        <end position="261"/>
    </location>
</feature>
<feature type="transmembrane region" description="Helical" evidence="1">
    <location>
        <begin position="130"/>
        <end position="148"/>
    </location>
</feature>